<accession>A0AAN7VSN6</accession>
<sequence>MPAVNGNHARVLSDSSIRRAPYDPQQLTRFTTGNPDIQFVVVQWLDYLGMIRSRWVPIHAFDKLVESGNRIGISLGNLGTLQNDKVTPACNPVGQILVEPDLDSLRIMQTKGMIGPAASSVMARFVDDAAQPMDLCPRNQLQGFVEKLEAVHHVSMLVGFEIEVTFCRRGAMGPNGFFTALDTNHAWGTLSDEQVAHAFPLMAAISLELKGMGIEIEQLHSESGAGQYEFVLPPLPPLQAVDTLIQARQCIQQIAAAQGLRATYHPTPFPGIGTAAHAHVSLNSDVLPAEELEKLEKSFWASVLAHLPALCAFTMPQVGSYGRVIDDGWTGGTWVAWGTQNREVPLRRVETYGEGQGSRWEIRCIDGLANMYLALGAIFGAGLWGVQNGTKMLQQDCTCNPTSLSEEQKSELGITQHLPASLDKAVEALQQDGELADALAPGVVSHYLVMKQAEQKMLNLMPLHERKRWLMERY</sequence>
<dbReference type="InterPro" id="IPR014746">
    <property type="entry name" value="Gln_synth/guanido_kin_cat_dom"/>
</dbReference>
<evidence type="ECO:0000256" key="3">
    <source>
        <dbReference type="PROSITE-ProRule" id="PRU01331"/>
    </source>
</evidence>
<evidence type="ECO:0000313" key="7">
    <source>
        <dbReference type="Proteomes" id="UP001310594"/>
    </source>
</evidence>
<dbReference type="Proteomes" id="UP001310594">
    <property type="component" value="Unassembled WGS sequence"/>
</dbReference>
<dbReference type="GO" id="GO:0006542">
    <property type="term" value="P:glutamine biosynthetic process"/>
    <property type="evidence" value="ECO:0007669"/>
    <property type="project" value="InterPro"/>
</dbReference>
<comment type="similarity">
    <text evidence="3 4">Belongs to the glutamine synthetase family.</text>
</comment>
<dbReference type="PANTHER" id="PTHR43785">
    <property type="entry name" value="GAMMA-GLUTAMYLPUTRESCINE SYNTHETASE"/>
    <property type="match status" value="1"/>
</dbReference>
<dbReference type="GO" id="GO:0004356">
    <property type="term" value="F:glutamine synthetase activity"/>
    <property type="evidence" value="ECO:0007669"/>
    <property type="project" value="InterPro"/>
</dbReference>
<dbReference type="SMART" id="SM01230">
    <property type="entry name" value="Gln-synt_C"/>
    <property type="match status" value="1"/>
</dbReference>
<dbReference type="PROSITE" id="PS51987">
    <property type="entry name" value="GS_CATALYTIC"/>
    <property type="match status" value="1"/>
</dbReference>
<evidence type="ECO:0000256" key="1">
    <source>
        <dbReference type="ARBA" id="ARBA00021364"/>
    </source>
</evidence>
<gene>
    <name evidence="6" type="ORF">LTR97_006076</name>
</gene>
<evidence type="ECO:0000256" key="2">
    <source>
        <dbReference type="ARBA" id="ARBA00022598"/>
    </source>
</evidence>
<dbReference type="Pfam" id="PF00120">
    <property type="entry name" value="Gln-synt_C"/>
    <property type="match status" value="1"/>
</dbReference>
<protein>
    <recommendedName>
        <fullName evidence="1">Glutamine synthetase</fullName>
    </recommendedName>
</protein>
<proteinExistence type="inferred from homology"/>
<evidence type="ECO:0000259" key="5">
    <source>
        <dbReference type="PROSITE" id="PS51987"/>
    </source>
</evidence>
<dbReference type="AlphaFoldDB" id="A0AAN7VSN6"/>
<reference evidence="6" key="1">
    <citation type="submission" date="2023-08" db="EMBL/GenBank/DDBJ databases">
        <title>Black Yeasts Isolated from many extreme environments.</title>
        <authorList>
            <person name="Coleine C."/>
            <person name="Stajich J.E."/>
            <person name="Selbmann L."/>
        </authorList>
    </citation>
    <scope>NUCLEOTIDE SEQUENCE</scope>
    <source>
        <strain evidence="6">CCFEE 5810</strain>
    </source>
</reference>
<dbReference type="InterPro" id="IPR008146">
    <property type="entry name" value="Gln_synth_cat_dom"/>
</dbReference>
<dbReference type="EMBL" id="JAVRQU010000008">
    <property type="protein sequence ID" value="KAK5699942.1"/>
    <property type="molecule type" value="Genomic_DNA"/>
</dbReference>
<dbReference type="PANTHER" id="PTHR43785:SF2">
    <property type="entry name" value="TYPE-1 GLUTAMINE SYNTHETASE 1"/>
    <property type="match status" value="1"/>
</dbReference>
<dbReference type="Gene3D" id="3.30.590.10">
    <property type="entry name" value="Glutamine synthetase/guanido kinase, catalytic domain"/>
    <property type="match status" value="1"/>
</dbReference>
<comment type="caution">
    <text evidence="6">The sequence shown here is derived from an EMBL/GenBank/DDBJ whole genome shotgun (WGS) entry which is preliminary data.</text>
</comment>
<evidence type="ECO:0000256" key="4">
    <source>
        <dbReference type="RuleBase" id="RU000384"/>
    </source>
</evidence>
<evidence type="ECO:0000313" key="6">
    <source>
        <dbReference type="EMBL" id="KAK5699942.1"/>
    </source>
</evidence>
<keyword evidence="2" id="KW-0436">Ligase</keyword>
<name>A0AAN7VSN6_9PEZI</name>
<organism evidence="6 7">
    <name type="scientific">Elasticomyces elasticus</name>
    <dbReference type="NCBI Taxonomy" id="574655"/>
    <lineage>
        <taxon>Eukaryota</taxon>
        <taxon>Fungi</taxon>
        <taxon>Dikarya</taxon>
        <taxon>Ascomycota</taxon>
        <taxon>Pezizomycotina</taxon>
        <taxon>Dothideomycetes</taxon>
        <taxon>Dothideomycetidae</taxon>
        <taxon>Mycosphaerellales</taxon>
        <taxon>Teratosphaeriaceae</taxon>
        <taxon>Elasticomyces</taxon>
    </lineage>
</organism>
<dbReference type="InterPro" id="IPR036651">
    <property type="entry name" value="Gln_synt_N_sf"/>
</dbReference>
<feature type="domain" description="GS catalytic" evidence="5">
    <location>
        <begin position="137"/>
        <end position="474"/>
    </location>
</feature>
<dbReference type="Gene3D" id="3.10.20.70">
    <property type="entry name" value="Glutamine synthetase, N-terminal domain"/>
    <property type="match status" value="1"/>
</dbReference>
<dbReference type="SUPFAM" id="SSF55931">
    <property type="entry name" value="Glutamine synthetase/guanido kinase"/>
    <property type="match status" value="1"/>
</dbReference>